<dbReference type="CDD" id="cd00054">
    <property type="entry name" value="EGF_CA"/>
    <property type="match status" value="1"/>
</dbReference>
<dbReference type="Gene3D" id="2.10.25.10">
    <property type="entry name" value="Laminin"/>
    <property type="match status" value="1"/>
</dbReference>
<protein>
    <recommendedName>
        <fullName evidence="3">EGF-like domain-containing protein</fullName>
    </recommendedName>
</protein>
<dbReference type="Pfam" id="PF00008">
    <property type="entry name" value="EGF"/>
    <property type="match status" value="1"/>
</dbReference>
<name>A0A815VWE4_9BILA</name>
<dbReference type="PROSITE" id="PS01186">
    <property type="entry name" value="EGF_2"/>
    <property type="match status" value="1"/>
</dbReference>
<gene>
    <name evidence="4" type="ORF">ZHD862_LOCUS39069</name>
</gene>
<dbReference type="AlphaFoldDB" id="A0A815VWE4"/>
<dbReference type="PROSITE" id="PS00022">
    <property type="entry name" value="EGF_1"/>
    <property type="match status" value="1"/>
</dbReference>
<reference evidence="4" key="1">
    <citation type="submission" date="2021-02" db="EMBL/GenBank/DDBJ databases">
        <authorList>
            <person name="Nowell W R."/>
        </authorList>
    </citation>
    <scope>NUCLEOTIDE SEQUENCE</scope>
</reference>
<evidence type="ECO:0000256" key="1">
    <source>
        <dbReference type="ARBA" id="ARBA00023157"/>
    </source>
</evidence>
<evidence type="ECO:0000313" key="4">
    <source>
        <dbReference type="EMBL" id="CAF1540858.1"/>
    </source>
</evidence>
<dbReference type="SMART" id="SM00181">
    <property type="entry name" value="EGF"/>
    <property type="match status" value="1"/>
</dbReference>
<dbReference type="SUPFAM" id="SSF57196">
    <property type="entry name" value="EGF/Laminin"/>
    <property type="match status" value="1"/>
</dbReference>
<sequence length="90" mass="9656">DIFTWCSGRGWTGATCTVYEGVMITTTTAPNVSPCVPNPCLNGGICYANGNSFLCRCLSGWTGAICTVYEGVMITTTTAPSKYITYKNDY</sequence>
<feature type="non-terminal residue" evidence="4">
    <location>
        <position position="1"/>
    </location>
</feature>
<keyword evidence="2" id="KW-0245">EGF-like domain</keyword>
<feature type="domain" description="EGF-like" evidence="3">
    <location>
        <begin position="31"/>
        <end position="67"/>
    </location>
</feature>
<evidence type="ECO:0000259" key="3">
    <source>
        <dbReference type="PROSITE" id="PS50026"/>
    </source>
</evidence>
<comment type="caution">
    <text evidence="2">Lacks conserved residue(s) required for the propagation of feature annotation.</text>
</comment>
<dbReference type="EMBL" id="CAJNOT010013402">
    <property type="protein sequence ID" value="CAF1540858.1"/>
    <property type="molecule type" value="Genomic_DNA"/>
</dbReference>
<dbReference type="SMART" id="SM00179">
    <property type="entry name" value="EGF_CA"/>
    <property type="match status" value="1"/>
</dbReference>
<accession>A0A815VWE4</accession>
<keyword evidence="1 2" id="KW-1015">Disulfide bond</keyword>
<dbReference type="InterPro" id="IPR000742">
    <property type="entry name" value="EGF"/>
</dbReference>
<dbReference type="PROSITE" id="PS50026">
    <property type="entry name" value="EGF_3"/>
    <property type="match status" value="1"/>
</dbReference>
<evidence type="ECO:0000313" key="5">
    <source>
        <dbReference type="Proteomes" id="UP000663864"/>
    </source>
</evidence>
<comment type="caution">
    <text evidence="4">The sequence shown here is derived from an EMBL/GenBank/DDBJ whole genome shotgun (WGS) entry which is preliminary data.</text>
</comment>
<dbReference type="InterPro" id="IPR001881">
    <property type="entry name" value="EGF-like_Ca-bd_dom"/>
</dbReference>
<dbReference type="GO" id="GO:0005509">
    <property type="term" value="F:calcium ion binding"/>
    <property type="evidence" value="ECO:0007669"/>
    <property type="project" value="InterPro"/>
</dbReference>
<evidence type="ECO:0000256" key="2">
    <source>
        <dbReference type="PROSITE-ProRule" id="PRU00076"/>
    </source>
</evidence>
<dbReference type="FunFam" id="2.10.25.10:FF:000525">
    <property type="entry name" value="Fat-like cadherin-related tumor suppressor homolog"/>
    <property type="match status" value="1"/>
</dbReference>
<dbReference type="Proteomes" id="UP000663864">
    <property type="component" value="Unassembled WGS sequence"/>
</dbReference>
<organism evidence="4 5">
    <name type="scientific">Rotaria sordida</name>
    <dbReference type="NCBI Taxonomy" id="392033"/>
    <lineage>
        <taxon>Eukaryota</taxon>
        <taxon>Metazoa</taxon>
        <taxon>Spiralia</taxon>
        <taxon>Gnathifera</taxon>
        <taxon>Rotifera</taxon>
        <taxon>Eurotatoria</taxon>
        <taxon>Bdelloidea</taxon>
        <taxon>Philodinida</taxon>
        <taxon>Philodinidae</taxon>
        <taxon>Rotaria</taxon>
    </lineage>
</organism>
<proteinExistence type="predicted"/>
<feature type="disulfide bond" evidence="2">
    <location>
        <begin position="57"/>
        <end position="66"/>
    </location>
</feature>